<feature type="non-terminal residue" evidence="1">
    <location>
        <position position="40"/>
    </location>
</feature>
<name>A0A2S4KWY6_9HYPO</name>
<accession>A0A2S4KWY6</accession>
<organism evidence="1 2">
    <name type="scientific">Tolypocladium paradoxum</name>
    <dbReference type="NCBI Taxonomy" id="94208"/>
    <lineage>
        <taxon>Eukaryota</taxon>
        <taxon>Fungi</taxon>
        <taxon>Dikarya</taxon>
        <taxon>Ascomycota</taxon>
        <taxon>Pezizomycotina</taxon>
        <taxon>Sordariomycetes</taxon>
        <taxon>Hypocreomycetidae</taxon>
        <taxon>Hypocreales</taxon>
        <taxon>Ophiocordycipitaceae</taxon>
        <taxon>Tolypocladium</taxon>
    </lineage>
</organism>
<gene>
    <name evidence="1" type="ORF">TPAR_05104</name>
</gene>
<keyword evidence="2" id="KW-1185">Reference proteome</keyword>
<proteinExistence type="predicted"/>
<dbReference type="EMBL" id="PKSG01000494">
    <property type="protein sequence ID" value="POR34699.1"/>
    <property type="molecule type" value="Genomic_DNA"/>
</dbReference>
<sequence length="40" mass="4010">MPLRVSAADAADAPRCVAIEGAAYAPGPQTDALFPGPFPP</sequence>
<dbReference type="AlphaFoldDB" id="A0A2S4KWY6"/>
<protein>
    <submittedName>
        <fullName evidence="1">Uncharacterized protein</fullName>
    </submittedName>
</protein>
<reference evidence="1 2" key="1">
    <citation type="submission" date="2018-01" db="EMBL/GenBank/DDBJ databases">
        <title>Harnessing the power of phylogenomics to disentangle the directionality and signatures of interkingdom host jumping in the parasitic fungal genus Tolypocladium.</title>
        <authorList>
            <person name="Quandt C.A."/>
            <person name="Patterson W."/>
            <person name="Spatafora J.W."/>
        </authorList>
    </citation>
    <scope>NUCLEOTIDE SEQUENCE [LARGE SCALE GENOMIC DNA]</scope>
    <source>
        <strain evidence="1 2">NRBC 100945</strain>
    </source>
</reference>
<dbReference type="Proteomes" id="UP000237481">
    <property type="component" value="Unassembled WGS sequence"/>
</dbReference>
<evidence type="ECO:0000313" key="1">
    <source>
        <dbReference type="EMBL" id="POR34699.1"/>
    </source>
</evidence>
<comment type="caution">
    <text evidence="1">The sequence shown here is derived from an EMBL/GenBank/DDBJ whole genome shotgun (WGS) entry which is preliminary data.</text>
</comment>
<evidence type="ECO:0000313" key="2">
    <source>
        <dbReference type="Proteomes" id="UP000237481"/>
    </source>
</evidence>